<sequence>MGMHCVHCAMCPQLVLSLWLFLVVMVSDSDGQDIRRRFFHEAERTDGGDLPFVGHWRTTATLLLHSCSTQSSAYYEDWLHEHGTSGDVLAERMAAMTVHINSAIRHLGRNLGHAPGTEQE</sequence>
<organism evidence="2">
    <name type="scientific">Ixodes ricinus</name>
    <name type="common">Common tick</name>
    <name type="synonym">Acarus ricinus</name>
    <dbReference type="NCBI Taxonomy" id="34613"/>
    <lineage>
        <taxon>Eukaryota</taxon>
        <taxon>Metazoa</taxon>
        <taxon>Ecdysozoa</taxon>
        <taxon>Arthropoda</taxon>
        <taxon>Chelicerata</taxon>
        <taxon>Arachnida</taxon>
        <taxon>Acari</taxon>
        <taxon>Parasitiformes</taxon>
        <taxon>Ixodida</taxon>
        <taxon>Ixodoidea</taxon>
        <taxon>Ixodidae</taxon>
        <taxon>Ixodinae</taxon>
        <taxon>Ixodes</taxon>
    </lineage>
</organism>
<feature type="chain" id="PRO_5025455252" evidence="1">
    <location>
        <begin position="32"/>
        <end position="120"/>
    </location>
</feature>
<proteinExistence type="predicted"/>
<name>A0A6B0UMY0_IXORI</name>
<reference evidence="2" key="1">
    <citation type="submission" date="2019-12" db="EMBL/GenBank/DDBJ databases">
        <title>An insight into the sialome of adult female Ixodes ricinus ticks feeding for 6 days.</title>
        <authorList>
            <person name="Perner J."/>
            <person name="Ribeiro J.M.C."/>
        </authorList>
    </citation>
    <scope>NUCLEOTIDE SEQUENCE</scope>
    <source>
        <strain evidence="2">Semi-engorged</strain>
        <tissue evidence="2">Salivary glands</tissue>
    </source>
</reference>
<dbReference type="AlphaFoldDB" id="A0A6B0UMY0"/>
<feature type="signal peptide" evidence="1">
    <location>
        <begin position="1"/>
        <end position="31"/>
    </location>
</feature>
<accession>A0A6B0UMY0</accession>
<keyword evidence="1" id="KW-0732">Signal</keyword>
<evidence type="ECO:0000256" key="1">
    <source>
        <dbReference type="SAM" id="SignalP"/>
    </source>
</evidence>
<evidence type="ECO:0000313" key="2">
    <source>
        <dbReference type="EMBL" id="MXU91170.1"/>
    </source>
</evidence>
<protein>
    <submittedName>
        <fullName evidence="2">Putative secreted protein</fullName>
    </submittedName>
</protein>
<dbReference type="EMBL" id="GIFC01009087">
    <property type="protein sequence ID" value="MXU91170.1"/>
    <property type="molecule type" value="Transcribed_RNA"/>
</dbReference>